<evidence type="ECO:0000256" key="1">
    <source>
        <dbReference type="SAM" id="MobiDB-lite"/>
    </source>
</evidence>
<gene>
    <name evidence="2" type="ORF">CERZMDRAFT_65834</name>
</gene>
<accession>A0A6A6FMG3</accession>
<name>A0A6A6FMG3_9PEZI</name>
<dbReference type="GO" id="GO:0000432">
    <property type="term" value="P:positive regulation of transcription from RNA polymerase II promoter by glucose"/>
    <property type="evidence" value="ECO:0007669"/>
    <property type="project" value="TreeGrafter"/>
</dbReference>
<dbReference type="PANTHER" id="PTHR28164">
    <property type="entry name" value="PROTEIN STB3"/>
    <property type="match status" value="1"/>
</dbReference>
<dbReference type="GO" id="GO:0043565">
    <property type="term" value="F:sequence-specific DNA binding"/>
    <property type="evidence" value="ECO:0007669"/>
    <property type="project" value="TreeGrafter"/>
</dbReference>
<evidence type="ECO:0000313" key="3">
    <source>
        <dbReference type="Proteomes" id="UP000799539"/>
    </source>
</evidence>
<dbReference type="PANTHER" id="PTHR28164:SF1">
    <property type="entry name" value="PROTEIN STB3"/>
    <property type="match status" value="1"/>
</dbReference>
<dbReference type="Proteomes" id="UP000799539">
    <property type="component" value="Unassembled WGS sequence"/>
</dbReference>
<dbReference type="EMBL" id="ML992667">
    <property type="protein sequence ID" value="KAF2214591.1"/>
    <property type="molecule type" value="Genomic_DNA"/>
</dbReference>
<proteinExistence type="predicted"/>
<dbReference type="GO" id="GO:0005634">
    <property type="term" value="C:nucleus"/>
    <property type="evidence" value="ECO:0007669"/>
    <property type="project" value="TreeGrafter"/>
</dbReference>
<dbReference type="Pfam" id="PF10330">
    <property type="entry name" value="Stb3"/>
    <property type="match status" value="1"/>
</dbReference>
<evidence type="ECO:0000313" key="2">
    <source>
        <dbReference type="EMBL" id="KAF2214591.1"/>
    </source>
</evidence>
<dbReference type="AlphaFoldDB" id="A0A6A6FMG3"/>
<protein>
    <recommendedName>
        <fullName evidence="4">Sin3 binding protein</fullName>
    </recommendedName>
</protein>
<evidence type="ECO:0008006" key="4">
    <source>
        <dbReference type="Google" id="ProtNLM"/>
    </source>
</evidence>
<keyword evidence="3" id="KW-1185">Reference proteome</keyword>
<organism evidence="2 3">
    <name type="scientific">Cercospora zeae-maydis SCOH1-5</name>
    <dbReference type="NCBI Taxonomy" id="717836"/>
    <lineage>
        <taxon>Eukaryota</taxon>
        <taxon>Fungi</taxon>
        <taxon>Dikarya</taxon>
        <taxon>Ascomycota</taxon>
        <taxon>Pezizomycotina</taxon>
        <taxon>Dothideomycetes</taxon>
        <taxon>Dothideomycetidae</taxon>
        <taxon>Mycosphaerellales</taxon>
        <taxon>Mycosphaerellaceae</taxon>
        <taxon>Cercospora</taxon>
    </lineage>
</organism>
<dbReference type="InterPro" id="IPR018818">
    <property type="entry name" value="Stb3"/>
</dbReference>
<dbReference type="OrthoDB" id="5391991at2759"/>
<feature type="region of interest" description="Disordered" evidence="1">
    <location>
        <begin position="187"/>
        <end position="212"/>
    </location>
</feature>
<reference evidence="2" key="1">
    <citation type="journal article" date="2020" name="Stud. Mycol.">
        <title>101 Dothideomycetes genomes: a test case for predicting lifestyles and emergence of pathogens.</title>
        <authorList>
            <person name="Haridas S."/>
            <person name="Albert R."/>
            <person name="Binder M."/>
            <person name="Bloem J."/>
            <person name="Labutti K."/>
            <person name="Salamov A."/>
            <person name="Andreopoulos B."/>
            <person name="Baker S."/>
            <person name="Barry K."/>
            <person name="Bills G."/>
            <person name="Bluhm B."/>
            <person name="Cannon C."/>
            <person name="Castanera R."/>
            <person name="Culley D."/>
            <person name="Daum C."/>
            <person name="Ezra D."/>
            <person name="Gonzalez J."/>
            <person name="Henrissat B."/>
            <person name="Kuo A."/>
            <person name="Liang C."/>
            <person name="Lipzen A."/>
            <person name="Lutzoni F."/>
            <person name="Magnuson J."/>
            <person name="Mondo S."/>
            <person name="Nolan M."/>
            <person name="Ohm R."/>
            <person name="Pangilinan J."/>
            <person name="Park H.-J."/>
            <person name="Ramirez L."/>
            <person name="Alfaro M."/>
            <person name="Sun H."/>
            <person name="Tritt A."/>
            <person name="Yoshinaga Y."/>
            <person name="Zwiers L.-H."/>
            <person name="Turgeon B."/>
            <person name="Goodwin S."/>
            <person name="Spatafora J."/>
            <person name="Crous P."/>
            <person name="Grigoriev I."/>
        </authorList>
    </citation>
    <scope>NUCLEOTIDE SEQUENCE</scope>
    <source>
        <strain evidence="2">SCOH1-5</strain>
    </source>
</reference>
<feature type="region of interest" description="Disordered" evidence="1">
    <location>
        <begin position="259"/>
        <end position="284"/>
    </location>
</feature>
<sequence>MASAPPAAMASTSQIPSASIPIMRDTADISGTAVFEKRANALLTPPSSISPELAARPVNAGALSPPPINIEHDTDMLDDDVHSLPSGGTPLSRGALSSLDGAVAITPSMLAQHHLPAILLNQGPRPIRHVMGELNHTLPGFSRIPPAKARRIVVAALESRDGGGVDGSVAFSKTGWGRWDAHIKGSSRDSGIGSFNEGNLSPPRSEHGSYAASHNDSAVHVPAGHMHARRREQFSGGSWTASSIQEEDEFDMDMDPIGEAADKMSLDGDSSDSSDTNGGETDNEDWTALGLEAMRKASLPTPNAPIQTYRKVSVPYTGRYATRTGIRGPPPLSHARKMHSSSVPVGNSMHAIHTAVQSPAERDAVAALMSMGSM</sequence>